<dbReference type="Proteomes" id="UP000430670">
    <property type="component" value="Unassembled WGS sequence"/>
</dbReference>
<dbReference type="Pfam" id="PF01937">
    <property type="entry name" value="ARMT1-like_dom"/>
    <property type="match status" value="1"/>
</dbReference>
<evidence type="ECO:0000313" key="3">
    <source>
        <dbReference type="Proteomes" id="UP000430670"/>
    </source>
</evidence>
<gene>
    <name evidence="2" type="ORF">GJ688_09725</name>
</gene>
<reference evidence="2 3" key="1">
    <citation type="submission" date="2019-11" db="EMBL/GenBank/DDBJ databases">
        <title>Whole-genome sequence of a the green, strictly anaerobic photosynthetic bacterium Heliobacillus mobilis DSM 6151.</title>
        <authorList>
            <person name="Kyndt J.A."/>
            <person name="Meyer T.E."/>
        </authorList>
    </citation>
    <scope>NUCLEOTIDE SEQUENCE [LARGE SCALE GENOMIC DNA]</scope>
    <source>
        <strain evidence="2 3">DSM 6151</strain>
    </source>
</reference>
<name>A0A6I3SKE4_HELMO</name>
<organism evidence="2 3">
    <name type="scientific">Heliobacterium mobile</name>
    <name type="common">Heliobacillus mobilis</name>
    <dbReference type="NCBI Taxonomy" id="28064"/>
    <lineage>
        <taxon>Bacteria</taxon>
        <taxon>Bacillati</taxon>
        <taxon>Bacillota</taxon>
        <taxon>Clostridia</taxon>
        <taxon>Eubacteriales</taxon>
        <taxon>Heliobacteriaceae</taxon>
        <taxon>Heliobacterium</taxon>
    </lineage>
</organism>
<dbReference type="Gene3D" id="1.10.285.20">
    <property type="entry name" value="Uncharacterised protein PF01937, DUF89, domain 2"/>
    <property type="match status" value="1"/>
</dbReference>
<accession>A0A6I3SKE4</accession>
<dbReference type="PIRSF" id="PIRSF006593">
    <property type="entry name" value="UCP006593"/>
    <property type="match status" value="1"/>
</dbReference>
<comment type="caution">
    <text evidence="2">The sequence shown here is derived from an EMBL/GenBank/DDBJ whole genome shotgun (WGS) entry which is preliminary data.</text>
</comment>
<dbReference type="InterPro" id="IPR014444">
    <property type="entry name" value="PH1575-like"/>
</dbReference>
<dbReference type="Gene3D" id="3.40.50.10880">
    <property type="entry name" value="Uncharacterised protein PF01937, DUF89, domain 3"/>
    <property type="match status" value="1"/>
</dbReference>
<proteinExistence type="predicted"/>
<evidence type="ECO:0000259" key="1">
    <source>
        <dbReference type="Pfam" id="PF01937"/>
    </source>
</evidence>
<dbReference type="RefSeq" id="WP_155476349.1">
    <property type="nucleotide sequence ID" value="NZ_WNKU01000009.1"/>
</dbReference>
<dbReference type="AlphaFoldDB" id="A0A6I3SKE4"/>
<dbReference type="EMBL" id="WNKU01000009">
    <property type="protein sequence ID" value="MTV49256.1"/>
    <property type="molecule type" value="Genomic_DNA"/>
</dbReference>
<protein>
    <submittedName>
        <fullName evidence="2">DUF89 family protein</fullName>
    </submittedName>
</protein>
<sequence length="299" mass="34007">MRLYFDCVPCTVQQLTNAVRRFIPDEQEQYGILGDAMNGFYGQIHKDTCSPILTAGFYEKIKAATGTEDLYAAEKELFNREMLHLEEDFRQLIADSDDPVKRAVCLSAAANIIDFGILGEVNKQMARKAILKGAKTEQEYPDLERLKQELATAKTLLYIGDNCGEIVLDKLVLETIRRHYPQVEITFAVRSAPILNDVTEKEAREVGIDQYAEIIPSGSTIPGTVLCQCTPEFNQRYRDSDVIILKGMGNIETAAEDERKAFFIFMVKCDFMSRHLKANLQDIYITKGNYLYEQNRSRD</sequence>
<dbReference type="InterPro" id="IPR036075">
    <property type="entry name" value="ARMT-1-like_metal-bd_sf"/>
</dbReference>
<keyword evidence="3" id="KW-1185">Reference proteome</keyword>
<dbReference type="OrthoDB" id="9796465at2"/>
<dbReference type="InterPro" id="IPR002791">
    <property type="entry name" value="ARMT1-like_metal-bd"/>
</dbReference>
<evidence type="ECO:0000313" key="2">
    <source>
        <dbReference type="EMBL" id="MTV49256.1"/>
    </source>
</evidence>
<dbReference type="SUPFAM" id="SSF111321">
    <property type="entry name" value="AF1104-like"/>
    <property type="match status" value="1"/>
</dbReference>
<feature type="domain" description="Damage-control phosphatase ARMT1-like metal-binding" evidence="1">
    <location>
        <begin position="6"/>
        <end position="281"/>
    </location>
</feature>